<accession>A0A5N6ZE98</accession>
<dbReference type="InterPro" id="IPR029058">
    <property type="entry name" value="AB_hydrolase_fold"/>
</dbReference>
<dbReference type="Gene3D" id="3.40.50.1820">
    <property type="entry name" value="alpha/beta hydrolase"/>
    <property type="match status" value="1"/>
</dbReference>
<evidence type="ECO:0000256" key="1">
    <source>
        <dbReference type="SAM" id="MobiDB-lite"/>
    </source>
</evidence>
<evidence type="ECO:0000313" key="2">
    <source>
        <dbReference type="EMBL" id="KAE8354410.1"/>
    </source>
</evidence>
<proteinExistence type="predicted"/>
<gene>
    <name evidence="2" type="ORF">BDV28DRAFT_147141</name>
</gene>
<feature type="region of interest" description="Disordered" evidence="1">
    <location>
        <begin position="104"/>
        <end position="129"/>
    </location>
</feature>
<dbReference type="OrthoDB" id="414698at2759"/>
<feature type="compositionally biased region" description="Low complexity" evidence="1">
    <location>
        <begin position="111"/>
        <end position="121"/>
    </location>
</feature>
<dbReference type="AlphaFoldDB" id="A0A5N6ZE98"/>
<protein>
    <recommendedName>
        <fullName evidence="4">Serine hydrolase FSH domain-containing protein</fullName>
    </recommendedName>
</protein>
<dbReference type="EMBL" id="ML739073">
    <property type="protein sequence ID" value="KAE8354410.1"/>
    <property type="molecule type" value="Genomic_DNA"/>
</dbReference>
<dbReference type="Proteomes" id="UP000327118">
    <property type="component" value="Unassembled WGS sequence"/>
</dbReference>
<evidence type="ECO:0008006" key="4">
    <source>
        <dbReference type="Google" id="ProtNLM"/>
    </source>
</evidence>
<keyword evidence="3" id="KW-1185">Reference proteome</keyword>
<reference evidence="3" key="1">
    <citation type="submission" date="2019-04" db="EMBL/GenBank/DDBJ databases">
        <title>Friends and foes A comparative genomics studyof 23 Aspergillus species from section Flavi.</title>
        <authorList>
            <consortium name="DOE Joint Genome Institute"/>
            <person name="Kjaerbolling I."/>
            <person name="Vesth T."/>
            <person name="Frisvad J.C."/>
            <person name="Nybo J.L."/>
            <person name="Theobald S."/>
            <person name="Kildgaard S."/>
            <person name="Isbrandt T."/>
            <person name="Kuo A."/>
            <person name="Sato A."/>
            <person name="Lyhne E.K."/>
            <person name="Kogle M.E."/>
            <person name="Wiebenga A."/>
            <person name="Kun R.S."/>
            <person name="Lubbers R.J."/>
            <person name="Makela M.R."/>
            <person name="Barry K."/>
            <person name="Chovatia M."/>
            <person name="Clum A."/>
            <person name="Daum C."/>
            <person name="Haridas S."/>
            <person name="He G."/>
            <person name="LaButti K."/>
            <person name="Lipzen A."/>
            <person name="Mondo S."/>
            <person name="Riley R."/>
            <person name="Salamov A."/>
            <person name="Simmons B.A."/>
            <person name="Magnuson J.K."/>
            <person name="Henrissat B."/>
            <person name="Mortensen U.H."/>
            <person name="Larsen T.O."/>
            <person name="Devries R.P."/>
            <person name="Grigoriev I.V."/>
            <person name="Machida M."/>
            <person name="Baker S.E."/>
            <person name="Andersen M.R."/>
        </authorList>
    </citation>
    <scope>NUCLEOTIDE SEQUENCE [LARGE SCALE GENOMIC DNA]</scope>
    <source>
        <strain evidence="3">CBS 553.77</strain>
    </source>
</reference>
<organism evidence="2 3">
    <name type="scientific">Aspergillus coremiiformis</name>
    <dbReference type="NCBI Taxonomy" id="138285"/>
    <lineage>
        <taxon>Eukaryota</taxon>
        <taxon>Fungi</taxon>
        <taxon>Dikarya</taxon>
        <taxon>Ascomycota</taxon>
        <taxon>Pezizomycotina</taxon>
        <taxon>Eurotiomycetes</taxon>
        <taxon>Eurotiomycetidae</taxon>
        <taxon>Eurotiales</taxon>
        <taxon>Aspergillaceae</taxon>
        <taxon>Aspergillus</taxon>
        <taxon>Aspergillus subgen. Circumdati</taxon>
    </lineage>
</organism>
<sequence>MTVATCPSHSTNGIIFRVQAGRIAQCLKDHFHFLFLNAPFNSLPEPERIVGVMGFSQGTRVATGVCLDGELGQTIQFAILIAGTFPVLSLPARETESVAAEEMALDDTASESDVSSDSPSSTIGDRPPIPCLRIPSVHIQSTNIMTHGCPMGGVCGGLITMRVGQRW</sequence>
<name>A0A5N6ZE98_9EURO</name>
<evidence type="ECO:0000313" key="3">
    <source>
        <dbReference type="Proteomes" id="UP000327118"/>
    </source>
</evidence>